<dbReference type="Gene3D" id="3.90.550.10">
    <property type="entry name" value="Spore Coat Polysaccharide Biosynthesis Protein SpsA, Chain A"/>
    <property type="match status" value="1"/>
</dbReference>
<keyword evidence="2" id="KW-1185">Reference proteome</keyword>
<proteinExistence type="predicted"/>
<dbReference type="RefSeq" id="WP_273631000.1">
    <property type="nucleotide sequence ID" value="NZ_CP117167.1"/>
</dbReference>
<dbReference type="GO" id="GO:0016740">
    <property type="term" value="F:transferase activity"/>
    <property type="evidence" value="ECO:0007669"/>
    <property type="project" value="UniProtKB-KW"/>
</dbReference>
<dbReference type="InterPro" id="IPR029044">
    <property type="entry name" value="Nucleotide-diphossugar_trans"/>
</dbReference>
<dbReference type="Proteomes" id="UP001216139">
    <property type="component" value="Chromosome"/>
</dbReference>
<protein>
    <submittedName>
        <fullName evidence="1">Nucleotide-diphospho-sugar transferase</fullName>
    </submittedName>
</protein>
<sequence length="310" mass="36349">MNYKTHSPVLLLLFNRPDTTRRVFEAIRLAAPARLYIAADGPRKDREQEAVLCVEAKEVVNHIDWPCEVKTLFREQNLGCKEAVSSAIDWFFEQEEEGIILEDDCLPSNDFFRFCDQMLERYRFDTRIRHIGGSNLQQGKQWGEASYYCSNLTHVWGWASWRRVWQQYDKELTAYTAEDVQNAFANIFTEPIIVNTWVQMFKQLNAGQIDTWDYQLTFINFFNNSLSIIPNVNLISNIGFGDGATHTIDAANRYASLPHQPLGNIVHPLYIVPQKQADYNTLAYDFDVERIKRKNAKLHRRIKRWFKNKR</sequence>
<evidence type="ECO:0000313" key="1">
    <source>
        <dbReference type="EMBL" id="WCT12739.1"/>
    </source>
</evidence>
<accession>A0ABY7T903</accession>
<organism evidence="1 2">
    <name type="scientific">Mucilaginibacter jinjuensis</name>
    <dbReference type="NCBI Taxonomy" id="1176721"/>
    <lineage>
        <taxon>Bacteria</taxon>
        <taxon>Pseudomonadati</taxon>
        <taxon>Bacteroidota</taxon>
        <taxon>Sphingobacteriia</taxon>
        <taxon>Sphingobacteriales</taxon>
        <taxon>Sphingobacteriaceae</taxon>
        <taxon>Mucilaginibacter</taxon>
    </lineage>
</organism>
<keyword evidence="1" id="KW-0808">Transferase</keyword>
<dbReference type="EMBL" id="CP117167">
    <property type="protein sequence ID" value="WCT12739.1"/>
    <property type="molecule type" value="Genomic_DNA"/>
</dbReference>
<evidence type="ECO:0000313" key="2">
    <source>
        <dbReference type="Proteomes" id="UP001216139"/>
    </source>
</evidence>
<gene>
    <name evidence="1" type="ORF">PQO05_02180</name>
</gene>
<dbReference type="SUPFAM" id="SSF53448">
    <property type="entry name" value="Nucleotide-diphospho-sugar transferases"/>
    <property type="match status" value="1"/>
</dbReference>
<name>A0ABY7T903_9SPHI</name>
<reference evidence="1 2" key="1">
    <citation type="submission" date="2023-02" db="EMBL/GenBank/DDBJ databases">
        <title>Genome sequence of Mucilaginibacter jinjuensis strain KACC 16571.</title>
        <authorList>
            <person name="Kim S."/>
            <person name="Heo J."/>
            <person name="Kwon S.-W."/>
        </authorList>
    </citation>
    <scope>NUCLEOTIDE SEQUENCE [LARGE SCALE GENOMIC DNA]</scope>
    <source>
        <strain evidence="1 2">KACC 16571</strain>
    </source>
</reference>